<evidence type="ECO:0000313" key="2">
    <source>
        <dbReference type="EMBL" id="KAK3178288.1"/>
    </source>
</evidence>
<feature type="compositionally biased region" description="Basic and acidic residues" evidence="1">
    <location>
        <begin position="182"/>
        <end position="201"/>
    </location>
</feature>
<evidence type="ECO:0000256" key="1">
    <source>
        <dbReference type="SAM" id="MobiDB-lite"/>
    </source>
</evidence>
<dbReference type="AlphaFoldDB" id="A0AAE0DRC7"/>
<evidence type="ECO:0000313" key="3">
    <source>
        <dbReference type="Proteomes" id="UP001276659"/>
    </source>
</evidence>
<accession>A0AAE0DRC7</accession>
<comment type="caution">
    <text evidence="2">The sequence shown here is derived from an EMBL/GenBank/DDBJ whole genome shotgun (WGS) entry which is preliminary data.</text>
</comment>
<reference evidence="2" key="1">
    <citation type="submission" date="2022-11" db="EMBL/GenBank/DDBJ databases">
        <title>Chromosomal genome sequence assembly and mating type (MAT) locus characterization of the leprose asexual lichenized fungus Lepraria neglecta (Nyl.) Erichsen.</title>
        <authorList>
            <person name="Allen J.L."/>
            <person name="Pfeffer B."/>
        </authorList>
    </citation>
    <scope>NUCLEOTIDE SEQUENCE</scope>
    <source>
        <strain evidence="2">Allen 5258</strain>
    </source>
</reference>
<dbReference type="Proteomes" id="UP001276659">
    <property type="component" value="Unassembled WGS sequence"/>
</dbReference>
<sequence length="201" mass="21966">MTTAYPPHRLHSSNRIPPSEALTLLSAYLHAATTDPSLHPNALLTENGPITPSSGSATGLVLHNLKRVEAGLRGEHLAADLTFEKFGGEGLPGLMPNGGVLETGEEAVGGAKEGQPNLDMEGEWQDKEEFEREQEVVQGELGNRENGVDGGFEEEGGQVPRVRAIKSSNEIEERKKLKKERRIQERKTLEAKRKREKDAEG</sequence>
<feature type="region of interest" description="Disordered" evidence="1">
    <location>
        <begin position="139"/>
        <end position="201"/>
    </location>
</feature>
<gene>
    <name evidence="2" type="ORF">OEA41_000421</name>
</gene>
<proteinExistence type="predicted"/>
<keyword evidence="3" id="KW-1185">Reference proteome</keyword>
<dbReference type="EMBL" id="JASNWA010000003">
    <property type="protein sequence ID" value="KAK3178288.1"/>
    <property type="molecule type" value="Genomic_DNA"/>
</dbReference>
<name>A0AAE0DRC7_9LECA</name>
<organism evidence="2 3">
    <name type="scientific">Lepraria neglecta</name>
    <dbReference type="NCBI Taxonomy" id="209136"/>
    <lineage>
        <taxon>Eukaryota</taxon>
        <taxon>Fungi</taxon>
        <taxon>Dikarya</taxon>
        <taxon>Ascomycota</taxon>
        <taxon>Pezizomycotina</taxon>
        <taxon>Lecanoromycetes</taxon>
        <taxon>OSLEUM clade</taxon>
        <taxon>Lecanoromycetidae</taxon>
        <taxon>Lecanorales</taxon>
        <taxon>Lecanorineae</taxon>
        <taxon>Stereocaulaceae</taxon>
        <taxon>Lepraria</taxon>
    </lineage>
</organism>
<protein>
    <submittedName>
        <fullName evidence="2">Uncharacterized protein</fullName>
    </submittedName>
</protein>